<comment type="caution">
    <text evidence="1">The sequence shown here is derived from an EMBL/GenBank/DDBJ whole genome shotgun (WGS) entry which is preliminary data.</text>
</comment>
<protein>
    <submittedName>
        <fullName evidence="1">Uncharacterized protein</fullName>
    </submittedName>
</protein>
<sequence>MTILFQRFLKPVDEVIPVIQILEIKVSDEEVRILSEISISKVIYDELKAIVKQGYYVSPETEEMRILLNDNAVKSTKKLIEINSDFEKVSGNSKESQILYSERKSLLEVGSCDKYDLPPYQVYIESKGKNIGQLRDMAIENLLLNSRVEGVKRVDTRGRNRVAIKFLNLKAANKFLASDFLEKNKYDGFIPNHLVSCKCVIRNIDTNIYEEFLQENLKAESNRSVIAVKRIRRKVQMFDQKANMVNTASVIVTFRGKSLPKFATIIVR</sequence>
<gene>
    <name evidence="1" type="ORF">QE152_g38654</name>
</gene>
<keyword evidence="2" id="KW-1185">Reference proteome</keyword>
<evidence type="ECO:0000313" key="1">
    <source>
        <dbReference type="EMBL" id="KAK9680995.1"/>
    </source>
</evidence>
<accession>A0AAW1HW28</accession>
<organism evidence="1 2">
    <name type="scientific">Popillia japonica</name>
    <name type="common">Japanese beetle</name>
    <dbReference type="NCBI Taxonomy" id="7064"/>
    <lineage>
        <taxon>Eukaryota</taxon>
        <taxon>Metazoa</taxon>
        <taxon>Ecdysozoa</taxon>
        <taxon>Arthropoda</taxon>
        <taxon>Hexapoda</taxon>
        <taxon>Insecta</taxon>
        <taxon>Pterygota</taxon>
        <taxon>Neoptera</taxon>
        <taxon>Endopterygota</taxon>
        <taxon>Coleoptera</taxon>
        <taxon>Polyphaga</taxon>
        <taxon>Scarabaeiformia</taxon>
        <taxon>Scarabaeidae</taxon>
        <taxon>Rutelinae</taxon>
        <taxon>Popillia</taxon>
    </lineage>
</organism>
<dbReference type="EMBL" id="JASPKY010000855">
    <property type="protein sequence ID" value="KAK9680995.1"/>
    <property type="molecule type" value="Genomic_DNA"/>
</dbReference>
<name>A0AAW1HW28_POPJA</name>
<evidence type="ECO:0000313" key="2">
    <source>
        <dbReference type="Proteomes" id="UP001458880"/>
    </source>
</evidence>
<proteinExistence type="predicted"/>
<reference evidence="1 2" key="1">
    <citation type="journal article" date="2024" name="BMC Genomics">
        <title>De novo assembly and annotation of Popillia japonica's genome with initial clues to its potential as an invasive pest.</title>
        <authorList>
            <person name="Cucini C."/>
            <person name="Boschi S."/>
            <person name="Funari R."/>
            <person name="Cardaioli E."/>
            <person name="Iannotti N."/>
            <person name="Marturano G."/>
            <person name="Paoli F."/>
            <person name="Bruttini M."/>
            <person name="Carapelli A."/>
            <person name="Frati F."/>
            <person name="Nardi F."/>
        </authorList>
    </citation>
    <scope>NUCLEOTIDE SEQUENCE [LARGE SCALE GENOMIC DNA]</scope>
    <source>
        <strain evidence="1">DMR45628</strain>
    </source>
</reference>
<dbReference type="AlphaFoldDB" id="A0AAW1HW28"/>
<dbReference type="Proteomes" id="UP001458880">
    <property type="component" value="Unassembled WGS sequence"/>
</dbReference>